<dbReference type="eggNOG" id="COG0760">
    <property type="taxonomic scope" value="Bacteria"/>
</dbReference>
<organism evidence="1 2">
    <name type="scientific">Gallaecimonas xiamenensis 3-C-1</name>
    <dbReference type="NCBI Taxonomy" id="745411"/>
    <lineage>
        <taxon>Bacteria</taxon>
        <taxon>Pseudomonadati</taxon>
        <taxon>Pseudomonadota</taxon>
        <taxon>Gammaproteobacteria</taxon>
        <taxon>Enterobacterales</taxon>
        <taxon>Gallaecimonadaceae</taxon>
        <taxon>Gallaecimonas</taxon>
    </lineage>
</organism>
<dbReference type="STRING" id="745411.B3C1_16526"/>
<evidence type="ECO:0000313" key="1">
    <source>
        <dbReference type="EMBL" id="EKE68652.1"/>
    </source>
</evidence>
<protein>
    <recommendedName>
        <fullName evidence="3">Peptidyl-prolyl cis-trans isomerase</fullName>
    </recommendedName>
</protein>
<sequence length="220" mass="24947">MANVLKSPLLHFLLIGAGLFTLYGWLVQGQASIAVDRAALSAQFQRLWARPPSSAELQDLVDQYLLEEIAVRRAQALGLDRDDPVIRARLWQKMQFLDDALPSDQELADFLDRNQGRYQQPARYRLSYWPKGAGQGQPEEWSATLVAGRFGQAWLEQLNTLAPGQWQPLPDGGRVQLLARQDGYLPALGELRSQLLADWQGEQRQARQALLLAQYREQQQ</sequence>
<dbReference type="Proteomes" id="UP000006755">
    <property type="component" value="Unassembled WGS sequence"/>
</dbReference>
<name>K2J1K2_9GAMM</name>
<accession>K2J1K2</accession>
<dbReference type="AlphaFoldDB" id="K2J1K2"/>
<comment type="caution">
    <text evidence="1">The sequence shown here is derived from an EMBL/GenBank/DDBJ whole genome shotgun (WGS) entry which is preliminary data.</text>
</comment>
<dbReference type="RefSeq" id="WP_008486233.1">
    <property type="nucleotide sequence ID" value="NZ_AMRI01000029.1"/>
</dbReference>
<dbReference type="OrthoDB" id="196786at2"/>
<evidence type="ECO:0008006" key="3">
    <source>
        <dbReference type="Google" id="ProtNLM"/>
    </source>
</evidence>
<reference evidence="1 2" key="1">
    <citation type="journal article" date="2012" name="J. Bacteriol.">
        <title>Genome Sequence of Gallaecimonas xiamenensis Type Strain 3-C-1.</title>
        <authorList>
            <person name="Lai Q."/>
            <person name="Wang L."/>
            <person name="Wang W."/>
            <person name="Shao Z."/>
        </authorList>
    </citation>
    <scope>NUCLEOTIDE SEQUENCE [LARGE SCALE GENOMIC DNA]</scope>
    <source>
        <strain evidence="1 2">3-C-1</strain>
    </source>
</reference>
<keyword evidence="2" id="KW-1185">Reference proteome</keyword>
<proteinExistence type="predicted"/>
<evidence type="ECO:0000313" key="2">
    <source>
        <dbReference type="Proteomes" id="UP000006755"/>
    </source>
</evidence>
<gene>
    <name evidence="1" type="ORF">B3C1_16526</name>
</gene>
<dbReference type="EMBL" id="AMRI01000029">
    <property type="protein sequence ID" value="EKE68652.1"/>
    <property type="molecule type" value="Genomic_DNA"/>
</dbReference>